<name>A0A8B8T3W9_CAMFR</name>
<keyword evidence="2" id="KW-1185">Reference proteome</keyword>
<dbReference type="RefSeq" id="XP_032336698.1">
    <property type="nucleotide sequence ID" value="XM_032480807.1"/>
</dbReference>
<proteinExistence type="predicted"/>
<feature type="region of interest" description="Disordered" evidence="1">
    <location>
        <begin position="48"/>
        <end position="71"/>
    </location>
</feature>
<organism evidence="2 3">
    <name type="scientific">Camelus ferus</name>
    <name type="common">Wild bactrian camel</name>
    <name type="synonym">Camelus bactrianus ferus</name>
    <dbReference type="NCBI Taxonomy" id="419612"/>
    <lineage>
        <taxon>Eukaryota</taxon>
        <taxon>Metazoa</taxon>
        <taxon>Chordata</taxon>
        <taxon>Craniata</taxon>
        <taxon>Vertebrata</taxon>
        <taxon>Euteleostomi</taxon>
        <taxon>Mammalia</taxon>
        <taxon>Eutheria</taxon>
        <taxon>Laurasiatheria</taxon>
        <taxon>Artiodactyla</taxon>
        <taxon>Tylopoda</taxon>
        <taxon>Camelidae</taxon>
        <taxon>Camelus</taxon>
    </lineage>
</organism>
<gene>
    <name evidence="3" type="primary">LOC116663847</name>
</gene>
<accession>A0A8B8T3W9</accession>
<reference evidence="3" key="1">
    <citation type="submission" date="2025-08" db="UniProtKB">
        <authorList>
            <consortium name="RefSeq"/>
        </authorList>
    </citation>
    <scope>IDENTIFICATION</scope>
    <source>
        <tissue evidence="3">Ear skin</tissue>
    </source>
</reference>
<evidence type="ECO:0000256" key="1">
    <source>
        <dbReference type="SAM" id="MobiDB-lite"/>
    </source>
</evidence>
<evidence type="ECO:0000313" key="3">
    <source>
        <dbReference type="RefSeq" id="XP_032336698.1"/>
    </source>
</evidence>
<evidence type="ECO:0000313" key="2">
    <source>
        <dbReference type="Proteomes" id="UP000694856"/>
    </source>
</evidence>
<protein>
    <submittedName>
        <fullName evidence="3">LOW QUALITY PROTEIN: epsin-1-like</fullName>
    </submittedName>
</protein>
<dbReference type="KEGG" id="cfr:116663847"/>
<dbReference type="AlphaFoldDB" id="A0A8B8T3W9"/>
<dbReference type="GeneID" id="116663847"/>
<sequence length="297" mass="31261">MAFLNVSGASKNMPSALWTRQLFGVRDTARPYFQETITNDRKYKTETVTPSDTFQVRDHSGKDQQGLTPAGDSRLGLFTGSFLASHPPALALGPATRYRGLSFGVPSLTPEPPLRLLPGELELLAREVPARSPGAFDLSGVGGSLAEAVGSPPPAAASTPTLTPPTWKMPKSFLGPSAALVDLDSLVGRPGPTQPGAKASHSFLLTASPAAGHSITTHLQPAPPVMLTLNQLPYSPVPPVSAAPATCISRLGRGPGLPPMMPPEPPAPNTNPFLLQPREGRDFPHFCCLGDHICECM</sequence>
<dbReference type="Proteomes" id="UP000694856">
    <property type="component" value="Chromosome 5"/>
</dbReference>